<keyword evidence="4" id="KW-0812">Transmembrane</keyword>
<organism evidence="6 7">
    <name type="scientific">Deinococcus hohokamensis</name>
    <dbReference type="NCBI Taxonomy" id="309883"/>
    <lineage>
        <taxon>Bacteria</taxon>
        <taxon>Thermotogati</taxon>
        <taxon>Deinococcota</taxon>
        <taxon>Deinococci</taxon>
        <taxon>Deinococcales</taxon>
        <taxon>Deinococcaceae</taxon>
        <taxon>Deinococcus</taxon>
    </lineage>
</organism>
<reference evidence="7" key="1">
    <citation type="journal article" date="2019" name="Int. J. Syst. Evol. Microbiol.">
        <title>The Global Catalogue of Microorganisms (GCM) 10K type strain sequencing project: providing services to taxonomists for standard genome sequencing and annotation.</title>
        <authorList>
            <consortium name="The Broad Institute Genomics Platform"/>
            <consortium name="The Broad Institute Genome Sequencing Center for Infectious Disease"/>
            <person name="Wu L."/>
            <person name="Ma J."/>
        </authorList>
    </citation>
    <scope>NUCLEOTIDE SEQUENCE [LARGE SCALE GENOMIC DNA]</scope>
    <source>
        <strain evidence="7">CCUG 55995</strain>
    </source>
</reference>
<keyword evidence="2" id="KW-0175">Coiled coil</keyword>
<evidence type="ECO:0000256" key="1">
    <source>
        <dbReference type="ARBA" id="ARBA00022612"/>
    </source>
</evidence>
<feature type="coiled-coil region" evidence="2">
    <location>
        <begin position="1647"/>
        <end position="1700"/>
    </location>
</feature>
<name>A0ABV9I5G9_9DEIO</name>
<feature type="coiled-coil region" evidence="2">
    <location>
        <begin position="1335"/>
        <end position="1399"/>
    </location>
</feature>
<evidence type="ECO:0000313" key="7">
    <source>
        <dbReference type="Proteomes" id="UP001595952"/>
    </source>
</evidence>
<dbReference type="Pfam" id="PF10145">
    <property type="entry name" value="PhageMin_Tail"/>
    <property type="match status" value="1"/>
</dbReference>
<keyword evidence="4" id="KW-1133">Transmembrane helix</keyword>
<feature type="region of interest" description="Disordered" evidence="3">
    <location>
        <begin position="41"/>
        <end position="65"/>
    </location>
</feature>
<feature type="coiled-coil region" evidence="2">
    <location>
        <begin position="1030"/>
        <end position="1073"/>
    </location>
</feature>
<comment type="caution">
    <text evidence="6">The sequence shown here is derived from an EMBL/GenBank/DDBJ whole genome shotgun (WGS) entry which is preliminary data.</text>
</comment>
<sequence length="2383" mass="257633">MSELRDNWHLDHSQPLKAIEEVEARIERLFRQREVPLLKFKLPPAPAEGQDSGSRPQRRATESQIDRLTNRLRVVQQELKRLGNDATPEQLRALDTRLGRLSAQAELLAPGLDKGSNAARRLGNVLTGLVGTSADVRTAMDRLGEPGTLARRTQAMDAQIKSLGKSIGTVNDLWRLQILTDGQAGQSAQRLRDQLLKLASAEGTSADAALKAVQTSVQAQRLLDNTRGEAAKGGFAYNASLGILDALSRTGGPVGAAAFGLGTLVNSGLLAGFIAGKPRVGKGAQDMGEEVINSLKTKLQIRSPSRVTTVFGLNVAESLALGMKSGMSQVAKAGTGLGNAAQSGVNRGLQSLYGPKLQQSLKLSGGAFGGVADQARNGTTQLGKYALSAEQIGFVAGTAAVAITAFGAAMASAVNSGARFEEQLVNIKALTQPTAAELVQLKDAAMNLGTDLGVGPTETAKAILELNKAGLSAAEAVGGGLAGALNLAGAAGIEAGQGANIAVSAMTAFGLTAKDLPAVADVFANFANKTTLGAEDLSQFFASLGPAAKDAGLNIEQVAGYAASLAQGGFKQMSDAGTSFKTFLSSLQAPSDTAKKALKQLDVSFYDTSGAARPLGEVLEEVRSKLANLTDEQRNARIADIFGSDAGRAARVFFSTTNAAIEENIKAMGLQGEAARVARERLSSYAGQVKVLRAEWKNFTAMIGMIFLPMLTSVVKTVRNVVDALGNVLNDSDRIKAFFKELAIVVAGVGLAYIYLRREMITTAALNAYASLPAVWNAVRLGVIGAANAVKLSYLPAMGNAIKASLAFAAANPWLLVIAGATAAALTIQKLYGDISNTYARMDEANQSSFESTMKRVRALQQEGGELNRTKAKLLLALQQQQDAETGTLKGVKLTGERIYEVDDAQVVKARTRVRELREELTRLQTEQGRRDSAPKPKVTNLDPEEVKKQTEALKELRQELSRRALRLRVDGLTELGGQLEQLGDEFDALSIKLKTAFNFDLTNTDLLKGLAELRGQRERETTAAIAAALKDQKQVRLDHEREVQSAEAALIKDAASRRRAEYDQQVRELQDKYSPQIQEALRNSQNKSLSTGDRRRFQEEAGLLQVLQNREAVALARQRDQDLDQIAKERLDKERDLQAKIRAAQQQTLDAQANATSAAVKLLEGQRDRELAIAGDVPAARLAIEQRYAGQLQKLQQEQLAISGQAQRAALQATYQQQLRDAEDAGARRGELERNAREQLLLGLQSLELEQQAETAAAQLAQEERLQKERTAIYQQQLDRRMDRAKDATAQELRGLERVLQAERARAVAAGDGGKVAAIDQALGSIADIKADNVRAFREELSGAERTAADLQKRLADIDQTPLGQARSSAAQPFNEIVKGADQQLRDLRDKLRKADLTPELRDRYQRDEAELTRIRSVAAQQRGVAILGAEQAFERELQDRAQASALKLAKTEYDTSHVAGAYLDRLKQDRAYWEARLLIAKSKHNEELQVTAEQHLADNDGERDRVLQEQEARRQEVQKRTLDLEKLLSEESGGRSTAAYRAALIRARDDIRAHLAQLKQGTAEYLAARQQLKETEDALFNLGENRFSLEQGQRDLEQHRLETSLQLATSEGQRTAARAQLVNLADRDLVAAQAHLAVLNGTAQAEQLSTQMRAKRLEIDQAAAALEEARRGGVASEIETAQARLTALQAQYDRLAGTKIDVATPEQIAQGEERVLAASTRTQQVRQAQIQAADDLLASQLKLQSAEDGYAAAVARSNQAILVAKQSALATSQDELAALDGQIASARQRGLTEAQVNDLLAQRLQKITGIYDQQRGIRQFVMALDQQAFEYNEAVLGLEVQRASTGQDSLRSQVTALATTGRQIVQLERQLALADANLLTEQERLDLQTKRVNLLTQDALQVQALNDARRQAAQQSADLFRPKLDEVRKSFLGDAQVEVERLSGFVRDTEADLAGLRQELSLLEKAGEPTFEVSRGIALAEGTLAEAQLKLNTARKAAADLNHALVQAEQDLHVQLARGTETTRSMVTASTTLTGSREALAQAEREYAAAQRGESKERLKSATEGLIKAISDERSAVSNLQGEYGKLVSQMDGVQDATSRLKDALRGDQKDNGPINGSREIDRFMAIQRRRDAALRAAQDAVGGGDPAEIQKSVAALADQEKRLRDQQALLRKNGISVSLSGTQAVEKLLNDVDKLGIDYDAQAAAAQERVSLLEREEDLLRQGLDGRHDQLEQEAGLLSERARLADQELEAARQYVVTGQQLSDAASTLRAAVQAAGSYLVTSAPARPVAPSPQQVTDVAAAAAAATHRRGDVEKSAPRVGPQPPSSMTKTVTITNHISIPVTVDGQPVPTPQEFRQIAHEVVGEVIGGAQRAKAWEDNC</sequence>
<feature type="coiled-coil region" evidence="2">
    <location>
        <begin position="1948"/>
        <end position="2013"/>
    </location>
</feature>
<dbReference type="Proteomes" id="UP001595952">
    <property type="component" value="Unassembled WGS sequence"/>
</dbReference>
<evidence type="ECO:0000256" key="4">
    <source>
        <dbReference type="SAM" id="Phobius"/>
    </source>
</evidence>
<evidence type="ECO:0000313" key="6">
    <source>
        <dbReference type="EMBL" id="MFC4636996.1"/>
    </source>
</evidence>
<dbReference type="RefSeq" id="WP_380060033.1">
    <property type="nucleotide sequence ID" value="NZ_JBHSEI010000001.1"/>
</dbReference>
<feature type="transmembrane region" description="Helical" evidence="4">
    <location>
        <begin position="392"/>
        <end position="414"/>
    </location>
</feature>
<feature type="coiled-coil region" evidence="2">
    <location>
        <begin position="1245"/>
        <end position="1307"/>
    </location>
</feature>
<dbReference type="InterPro" id="IPR010090">
    <property type="entry name" value="Phage_tape_meas"/>
</dbReference>
<dbReference type="PANTHER" id="PTHR37813">
    <property type="entry name" value="FELS-2 PROPHAGE PROTEIN"/>
    <property type="match status" value="1"/>
</dbReference>
<feature type="region of interest" description="Disordered" evidence="3">
    <location>
        <begin position="2311"/>
        <end position="2331"/>
    </location>
</feature>
<feature type="domain" description="Phage tail tape measure protein" evidence="5">
    <location>
        <begin position="443"/>
        <end position="643"/>
    </location>
</feature>
<accession>A0ABV9I5G9</accession>
<gene>
    <name evidence="6" type="ORF">ACFO0D_01460</name>
</gene>
<keyword evidence="7" id="KW-1185">Reference proteome</keyword>
<keyword evidence="4" id="KW-0472">Membrane</keyword>
<evidence type="ECO:0000259" key="5">
    <source>
        <dbReference type="Pfam" id="PF10145"/>
    </source>
</evidence>
<evidence type="ECO:0000256" key="3">
    <source>
        <dbReference type="SAM" id="MobiDB-lite"/>
    </source>
</evidence>
<dbReference type="EMBL" id="JBHSEI010000001">
    <property type="protein sequence ID" value="MFC4636996.1"/>
    <property type="molecule type" value="Genomic_DNA"/>
</dbReference>
<keyword evidence="1" id="KW-1188">Viral release from host cell</keyword>
<protein>
    <submittedName>
        <fullName evidence="6">Phage tail tape measure protein</fullName>
    </submittedName>
</protein>
<feature type="coiled-coil region" evidence="2">
    <location>
        <begin position="1128"/>
        <end position="1155"/>
    </location>
</feature>
<dbReference type="NCBIfam" id="TIGR01760">
    <property type="entry name" value="tape_meas_TP901"/>
    <property type="match status" value="1"/>
</dbReference>
<dbReference type="PANTHER" id="PTHR37813:SF1">
    <property type="entry name" value="FELS-2 PROPHAGE PROTEIN"/>
    <property type="match status" value="1"/>
</dbReference>
<proteinExistence type="predicted"/>
<evidence type="ECO:0000256" key="2">
    <source>
        <dbReference type="SAM" id="Coils"/>
    </source>
</evidence>